<comment type="similarity">
    <text evidence="1">Belongs to the peptidase C40 family.</text>
</comment>
<evidence type="ECO:0000256" key="4">
    <source>
        <dbReference type="ARBA" id="ARBA00022737"/>
    </source>
</evidence>
<dbReference type="InterPro" id="IPR036779">
    <property type="entry name" value="LysM_dom_sf"/>
</dbReference>
<evidence type="ECO:0000259" key="9">
    <source>
        <dbReference type="PROSITE" id="PS51782"/>
    </source>
</evidence>
<evidence type="ECO:0000256" key="8">
    <source>
        <dbReference type="SAM" id="SignalP"/>
    </source>
</evidence>
<dbReference type="PROSITE" id="PS51935">
    <property type="entry name" value="NLPC_P60"/>
    <property type="match status" value="1"/>
</dbReference>
<keyword evidence="4" id="KW-0677">Repeat</keyword>
<feature type="region of interest" description="Disordered" evidence="7">
    <location>
        <begin position="141"/>
        <end position="185"/>
    </location>
</feature>
<dbReference type="Proteomes" id="UP000789719">
    <property type="component" value="Unassembled WGS sequence"/>
</dbReference>
<evidence type="ECO:0000259" key="10">
    <source>
        <dbReference type="PROSITE" id="PS51935"/>
    </source>
</evidence>
<keyword evidence="3 8" id="KW-0732">Signal</keyword>
<evidence type="ECO:0000256" key="7">
    <source>
        <dbReference type="SAM" id="MobiDB-lite"/>
    </source>
</evidence>
<dbReference type="EMBL" id="CAKKNT010000005">
    <property type="protein sequence ID" value="CAH0418211.1"/>
    <property type="molecule type" value="Genomic_DNA"/>
</dbReference>
<keyword evidence="6" id="KW-0788">Thiol protease</keyword>
<dbReference type="Gene3D" id="3.90.1720.10">
    <property type="entry name" value="endopeptidase domain like (from Nostoc punctiforme)"/>
    <property type="match status" value="1"/>
</dbReference>
<feature type="chain" id="PRO_5047124546" description="Peptidoglycan endopeptidase" evidence="8">
    <location>
        <begin position="29"/>
        <end position="332"/>
    </location>
</feature>
<gene>
    <name evidence="11" type="ORF">WGH24286_00627</name>
</gene>
<dbReference type="Gene3D" id="3.10.350.10">
    <property type="entry name" value="LysM domain"/>
    <property type="match status" value="2"/>
</dbReference>
<organism evidence="11 12">
    <name type="scientific">Periweissella ghanensis</name>
    <dbReference type="NCBI Taxonomy" id="467997"/>
    <lineage>
        <taxon>Bacteria</taxon>
        <taxon>Bacillati</taxon>
        <taxon>Bacillota</taxon>
        <taxon>Bacilli</taxon>
        <taxon>Lactobacillales</taxon>
        <taxon>Lactobacillaceae</taxon>
        <taxon>Periweissella</taxon>
    </lineage>
</organism>
<dbReference type="PROSITE" id="PS51782">
    <property type="entry name" value="LYSM"/>
    <property type="match status" value="2"/>
</dbReference>
<evidence type="ECO:0000256" key="6">
    <source>
        <dbReference type="ARBA" id="ARBA00022807"/>
    </source>
</evidence>
<feature type="domain" description="LysM" evidence="9">
    <location>
        <begin position="29"/>
        <end position="73"/>
    </location>
</feature>
<dbReference type="InterPro" id="IPR000064">
    <property type="entry name" value="NLP_P60_dom"/>
</dbReference>
<dbReference type="InterPro" id="IPR018392">
    <property type="entry name" value="LysM"/>
</dbReference>
<dbReference type="Pfam" id="PF00877">
    <property type="entry name" value="NLPC_P60"/>
    <property type="match status" value="1"/>
</dbReference>
<proteinExistence type="inferred from homology"/>
<accession>A0ABN8BMY6</accession>
<dbReference type="SUPFAM" id="SSF54001">
    <property type="entry name" value="Cysteine proteinases"/>
    <property type="match status" value="1"/>
</dbReference>
<keyword evidence="2" id="KW-0645">Protease</keyword>
<keyword evidence="12" id="KW-1185">Reference proteome</keyword>
<evidence type="ECO:0000256" key="3">
    <source>
        <dbReference type="ARBA" id="ARBA00022729"/>
    </source>
</evidence>
<evidence type="ECO:0000313" key="12">
    <source>
        <dbReference type="Proteomes" id="UP000789719"/>
    </source>
</evidence>
<evidence type="ECO:0008006" key="13">
    <source>
        <dbReference type="Google" id="ProtNLM"/>
    </source>
</evidence>
<name>A0ABN8BMY6_9LACO</name>
<dbReference type="SMART" id="SM00257">
    <property type="entry name" value="LysM"/>
    <property type="match status" value="2"/>
</dbReference>
<comment type="caution">
    <text evidence="11">The sequence shown here is derived from an EMBL/GenBank/DDBJ whole genome shotgun (WGS) entry which is preliminary data.</text>
</comment>
<dbReference type="PANTHER" id="PTHR47053:SF1">
    <property type="entry name" value="MUREIN DD-ENDOPEPTIDASE MEPH-RELATED"/>
    <property type="match status" value="1"/>
</dbReference>
<dbReference type="Pfam" id="PF01476">
    <property type="entry name" value="LysM"/>
    <property type="match status" value="2"/>
</dbReference>
<dbReference type="SUPFAM" id="SSF54106">
    <property type="entry name" value="LysM domain"/>
    <property type="match status" value="2"/>
</dbReference>
<evidence type="ECO:0000256" key="2">
    <source>
        <dbReference type="ARBA" id="ARBA00022670"/>
    </source>
</evidence>
<evidence type="ECO:0000256" key="1">
    <source>
        <dbReference type="ARBA" id="ARBA00007074"/>
    </source>
</evidence>
<protein>
    <recommendedName>
        <fullName evidence="13">Peptidoglycan endopeptidase</fullName>
    </recommendedName>
</protein>
<feature type="domain" description="NlpC/P60" evidence="10">
    <location>
        <begin position="212"/>
        <end position="332"/>
    </location>
</feature>
<dbReference type="RefSeq" id="WP_230098310.1">
    <property type="nucleotide sequence ID" value="NZ_CAKKNT010000005.1"/>
</dbReference>
<reference evidence="11 12" key="1">
    <citation type="submission" date="2021-11" db="EMBL/GenBank/DDBJ databases">
        <authorList>
            <person name="Depoorter E."/>
        </authorList>
    </citation>
    <scope>NUCLEOTIDE SEQUENCE [LARGE SCALE GENOMIC DNA]</scope>
    <source>
        <strain evidence="11 12">LMG 24286</strain>
    </source>
</reference>
<evidence type="ECO:0000313" key="11">
    <source>
        <dbReference type="EMBL" id="CAH0418211.1"/>
    </source>
</evidence>
<keyword evidence="5" id="KW-0378">Hydrolase</keyword>
<dbReference type="PANTHER" id="PTHR47053">
    <property type="entry name" value="MUREIN DD-ENDOPEPTIDASE MEPH-RELATED"/>
    <property type="match status" value="1"/>
</dbReference>
<dbReference type="InterPro" id="IPR051202">
    <property type="entry name" value="Peptidase_C40"/>
</dbReference>
<sequence length="332" mass="33918">MKKSVKSSIIGSLTTLLTLGGVVNIANADTQQVKSGDTLSGIAQENNTTVANLLAANKIANPNLIYIGQDININAKNNTPAKTVTVPTSVTVKAGDTLSGIAQQFHLTVSGLAAANNLSNPNDLMVGQKLVLKEAPVQQQAPKAPVQQQAQQAPVQQQAQQAPAQQQAQQAPAQQQVPPVAAATSRTNTSYAAKAAANVAPTQTATTTTSASSAAAQAAQYARQFVGNSSYVWGASNVAGHQFDCSGLVMAAFQSVGISLPHQSGAQAAMTTRISASQAQAGDLLFWANASGDVYHVAISLGNGNFVNALDPQSGVVYGGMGIAPSFAGRVN</sequence>
<feature type="domain" description="LysM" evidence="9">
    <location>
        <begin position="88"/>
        <end position="132"/>
    </location>
</feature>
<evidence type="ECO:0000256" key="5">
    <source>
        <dbReference type="ARBA" id="ARBA00022801"/>
    </source>
</evidence>
<dbReference type="CDD" id="cd00118">
    <property type="entry name" value="LysM"/>
    <property type="match status" value="2"/>
</dbReference>
<feature type="signal peptide" evidence="8">
    <location>
        <begin position="1"/>
        <end position="28"/>
    </location>
</feature>
<dbReference type="InterPro" id="IPR038765">
    <property type="entry name" value="Papain-like_cys_pep_sf"/>
</dbReference>